<keyword evidence="1" id="KW-1133">Transmembrane helix</keyword>
<dbReference type="Proteomes" id="UP000064967">
    <property type="component" value="Chromosome"/>
</dbReference>
<protein>
    <recommendedName>
        <fullName evidence="4">DUF3147 family protein</fullName>
    </recommendedName>
</protein>
<dbReference type="RefSeq" id="WP_169927656.1">
    <property type="nucleotide sequence ID" value="NZ_CP012333.1"/>
</dbReference>
<evidence type="ECO:0008006" key="4">
    <source>
        <dbReference type="Google" id="ProtNLM"/>
    </source>
</evidence>
<dbReference type="AlphaFoldDB" id="A0A0K1PVA8"/>
<keyword evidence="1" id="KW-0812">Transmembrane</keyword>
<feature type="transmembrane region" description="Helical" evidence="1">
    <location>
        <begin position="91"/>
        <end position="111"/>
    </location>
</feature>
<reference evidence="2 3" key="1">
    <citation type="submission" date="2015-08" db="EMBL/GenBank/DDBJ databases">
        <authorList>
            <person name="Babu N.S."/>
            <person name="Beckwith C.J."/>
            <person name="Beseler K.G."/>
            <person name="Brison A."/>
            <person name="Carone J.V."/>
            <person name="Caskin T.P."/>
            <person name="Diamond M."/>
            <person name="Durham M.E."/>
            <person name="Foxe J.M."/>
            <person name="Go M."/>
            <person name="Henderson B.A."/>
            <person name="Jones I.B."/>
            <person name="McGettigan J.A."/>
            <person name="Micheletti S.J."/>
            <person name="Nasrallah M.E."/>
            <person name="Ortiz D."/>
            <person name="Piller C.R."/>
            <person name="Privatt S.R."/>
            <person name="Schneider S.L."/>
            <person name="Sharp S."/>
            <person name="Smith T.C."/>
            <person name="Stanton J.D."/>
            <person name="Ullery H.E."/>
            <person name="Wilson R.J."/>
            <person name="Serrano M.G."/>
            <person name="Buck G."/>
            <person name="Lee V."/>
            <person name="Wang Y."/>
            <person name="Carvalho R."/>
            <person name="Voegtly L."/>
            <person name="Shi R."/>
            <person name="Duckworth R."/>
            <person name="Johnson A."/>
            <person name="Loviza R."/>
            <person name="Walstead R."/>
            <person name="Shah Z."/>
            <person name="Kiflezghi M."/>
            <person name="Wade K."/>
            <person name="Ball S.L."/>
            <person name="Bradley K.W."/>
            <person name="Asai D.J."/>
            <person name="Bowman C.A."/>
            <person name="Russell D.A."/>
            <person name="Pope W.H."/>
            <person name="Jacobs-Sera D."/>
            <person name="Hendrix R.W."/>
            <person name="Hatfull G.F."/>
        </authorList>
    </citation>
    <scope>NUCLEOTIDE SEQUENCE [LARGE SCALE GENOMIC DNA]</scope>
    <source>
        <strain evidence="2 3">DSM 27648</strain>
    </source>
</reference>
<keyword evidence="3" id="KW-1185">Reference proteome</keyword>
<keyword evidence="1" id="KW-0472">Membrane</keyword>
<dbReference type="EMBL" id="CP012333">
    <property type="protein sequence ID" value="AKU97467.1"/>
    <property type="molecule type" value="Genomic_DNA"/>
</dbReference>
<accession>A0A0K1PVA8</accession>
<evidence type="ECO:0000313" key="2">
    <source>
        <dbReference type="EMBL" id="AKU97467.1"/>
    </source>
</evidence>
<evidence type="ECO:0000313" key="3">
    <source>
        <dbReference type="Proteomes" id="UP000064967"/>
    </source>
</evidence>
<dbReference type="KEGG" id="llu:AKJ09_04131"/>
<evidence type="ECO:0000256" key="1">
    <source>
        <dbReference type="SAM" id="Phobius"/>
    </source>
</evidence>
<feature type="transmembrane region" description="Helical" evidence="1">
    <location>
        <begin position="65"/>
        <end position="84"/>
    </location>
</feature>
<feature type="transmembrane region" description="Helical" evidence="1">
    <location>
        <begin position="33"/>
        <end position="53"/>
    </location>
</feature>
<dbReference type="Pfam" id="PF11345">
    <property type="entry name" value="DUF3147"/>
    <property type="match status" value="1"/>
</dbReference>
<dbReference type="InterPro" id="IPR021493">
    <property type="entry name" value="DUF3147"/>
</dbReference>
<name>A0A0K1PVA8_9BACT</name>
<feature type="transmembrane region" description="Helical" evidence="1">
    <location>
        <begin position="6"/>
        <end position="26"/>
    </location>
</feature>
<dbReference type="STRING" id="1391654.AKJ09_04131"/>
<dbReference type="PATRIC" id="fig|1391654.3.peg.4188"/>
<sequence length="116" mass="12378">MLEELLYRFFLGGTLVALFAAVGSVCKPKTFAGLFGAAPSVALATLGLTYVTHGHAYVATEARSMLLATPALLAYCEICIVVARREHSVRLGAMVAWLAWLAVALLFWAVFRGGST</sequence>
<organism evidence="2 3">
    <name type="scientific">Labilithrix luteola</name>
    <dbReference type="NCBI Taxonomy" id="1391654"/>
    <lineage>
        <taxon>Bacteria</taxon>
        <taxon>Pseudomonadati</taxon>
        <taxon>Myxococcota</taxon>
        <taxon>Polyangia</taxon>
        <taxon>Polyangiales</taxon>
        <taxon>Labilitrichaceae</taxon>
        <taxon>Labilithrix</taxon>
    </lineage>
</organism>
<gene>
    <name evidence="2" type="ORF">AKJ09_04131</name>
</gene>
<proteinExistence type="predicted"/>